<dbReference type="EMBL" id="FWDO01000004">
    <property type="protein sequence ID" value="SLM17442.1"/>
    <property type="molecule type" value="Genomic_DNA"/>
</dbReference>
<reference evidence="1" key="1">
    <citation type="submission" date="2017-02" db="EMBL/GenBank/DDBJ databases">
        <authorList>
            <person name="Regsiter A."/>
            <person name="William W."/>
        </authorList>
    </citation>
    <scope>NUCLEOTIDE SEQUENCE</scope>
    <source>
        <strain evidence="1">BdmA 4</strain>
    </source>
</reference>
<gene>
    <name evidence="1" type="ORF">SPIRO4BDMA_40011</name>
</gene>
<sequence>MTFGDIYKSEFEKEGNLISIDGNIEEAKSISDSIKTSGGKRFKYTIRRDGQPR</sequence>
<protein>
    <submittedName>
        <fullName evidence="1">Uncharacterized protein</fullName>
    </submittedName>
</protein>
<organism evidence="1">
    <name type="scientific">uncultured spirochete</name>
    <dbReference type="NCBI Taxonomy" id="156406"/>
    <lineage>
        <taxon>Bacteria</taxon>
        <taxon>Pseudomonadati</taxon>
        <taxon>Spirochaetota</taxon>
        <taxon>Spirochaetia</taxon>
        <taxon>Spirochaetales</taxon>
        <taxon>environmental samples</taxon>
    </lineage>
</organism>
<dbReference type="AlphaFoldDB" id="A0A3P3XME0"/>
<name>A0A3P3XME0_9SPIR</name>
<proteinExistence type="predicted"/>
<evidence type="ECO:0000313" key="1">
    <source>
        <dbReference type="EMBL" id="SLM17442.1"/>
    </source>
</evidence>
<accession>A0A3P3XME0</accession>